<dbReference type="Pfam" id="PF02687">
    <property type="entry name" value="FtsX"/>
    <property type="match status" value="1"/>
</dbReference>
<evidence type="ECO:0000313" key="8">
    <source>
        <dbReference type="EMBL" id="MFC3959120.1"/>
    </source>
</evidence>
<feature type="domain" description="ABC3 transporter permease C-terminal" evidence="7">
    <location>
        <begin position="270"/>
        <end position="378"/>
    </location>
</feature>
<dbReference type="PANTHER" id="PTHR43738">
    <property type="entry name" value="ABC TRANSPORTER, MEMBRANE PROTEIN"/>
    <property type="match status" value="1"/>
</dbReference>
<keyword evidence="9" id="KW-1185">Reference proteome</keyword>
<keyword evidence="2" id="KW-1003">Cell membrane</keyword>
<dbReference type="InterPro" id="IPR003838">
    <property type="entry name" value="ABC3_permease_C"/>
</dbReference>
<reference evidence="8 9" key="1">
    <citation type="journal article" date="2019" name="Int. J. Syst. Evol. Microbiol.">
        <title>The Global Catalogue of Microorganisms (GCM) 10K type strain sequencing project: providing services to taxonomists for standard genome sequencing and annotation.</title>
        <authorList>
            <consortium name="The Broad Institute Genomics Platform"/>
            <consortium name="The Broad Institute Genome Sequencing Center for Infectious Disease"/>
            <person name="Wu L."/>
            <person name="Ma J."/>
        </authorList>
    </citation>
    <scope>NUCLEOTIDE SEQUENCE [LARGE SCALE GENOMIC DNA]</scope>
    <source>
        <strain evidence="8 9">IBRC-M 10256</strain>
    </source>
</reference>
<name>A0ABD5NQX7_9EURY</name>
<proteinExistence type="predicted"/>
<dbReference type="RefSeq" id="WP_256533482.1">
    <property type="nucleotide sequence ID" value="NZ_CP101824.1"/>
</dbReference>
<evidence type="ECO:0000256" key="1">
    <source>
        <dbReference type="ARBA" id="ARBA00004651"/>
    </source>
</evidence>
<organism evidence="8 9">
    <name type="scientific">Halovivax cerinus</name>
    <dbReference type="NCBI Taxonomy" id="1487865"/>
    <lineage>
        <taxon>Archaea</taxon>
        <taxon>Methanobacteriati</taxon>
        <taxon>Methanobacteriota</taxon>
        <taxon>Stenosarchaea group</taxon>
        <taxon>Halobacteria</taxon>
        <taxon>Halobacteriales</taxon>
        <taxon>Natrialbaceae</taxon>
        <taxon>Halovivax</taxon>
    </lineage>
</organism>
<evidence type="ECO:0000259" key="7">
    <source>
        <dbReference type="Pfam" id="PF02687"/>
    </source>
</evidence>
<gene>
    <name evidence="8" type="ORF">ACFOUR_12170</name>
</gene>
<keyword evidence="3 6" id="KW-0812">Transmembrane</keyword>
<evidence type="ECO:0000256" key="6">
    <source>
        <dbReference type="SAM" id="Phobius"/>
    </source>
</evidence>
<evidence type="ECO:0000313" key="9">
    <source>
        <dbReference type="Proteomes" id="UP001595846"/>
    </source>
</evidence>
<keyword evidence="4 6" id="KW-1133">Transmembrane helix</keyword>
<feature type="transmembrane region" description="Helical" evidence="6">
    <location>
        <begin position="313"/>
        <end position="340"/>
    </location>
</feature>
<feature type="transmembrane region" description="Helical" evidence="6">
    <location>
        <begin position="360"/>
        <end position="383"/>
    </location>
</feature>
<accession>A0ABD5NQX7</accession>
<feature type="transmembrane region" description="Helical" evidence="6">
    <location>
        <begin position="36"/>
        <end position="62"/>
    </location>
</feature>
<evidence type="ECO:0000256" key="3">
    <source>
        <dbReference type="ARBA" id="ARBA00022692"/>
    </source>
</evidence>
<evidence type="ECO:0000256" key="5">
    <source>
        <dbReference type="ARBA" id="ARBA00023136"/>
    </source>
</evidence>
<dbReference type="EMBL" id="JBHSAQ010000010">
    <property type="protein sequence ID" value="MFC3959120.1"/>
    <property type="molecule type" value="Genomic_DNA"/>
</dbReference>
<protein>
    <submittedName>
        <fullName evidence="8">FtsX-like permease family protein</fullName>
    </submittedName>
</protein>
<dbReference type="Proteomes" id="UP001595846">
    <property type="component" value="Unassembled WGS sequence"/>
</dbReference>
<sequence>MDRPDRRGRLRRTVGWLGLVGTRFRTRATATAPGRIGASVAGVAVAVGLLLVVTGLALGMVAPASGFGGDEYWITPETDADSPLVSAGDPQFGSATEATERIRGMDGVESVSPVLIDHLVVETVRGERTRVIVVGVDPEADIDVYGLSPSAIDSPSDVVVSAGTASTLDVEPDDSLALADYDRTVTVAGVDEGSGPAVAAPTLLVDLATLQSLTGADEHDAADRFVVEGSSGIESDLATVYDRSTVSTGSGLAADRLFAADLPLALSLAALLVSVLVGTLFVAVVTAMEVAADREVLATLSAIGIPRRRRIGLYAGQSMLVSLSGGVVGAALGLGGIALANRASSALVEVTGPIVAHPLLVPYGLGASFVVGVVSIPVVWVTVHRVEAEVRPSG</sequence>
<evidence type="ECO:0000256" key="2">
    <source>
        <dbReference type="ARBA" id="ARBA00022475"/>
    </source>
</evidence>
<dbReference type="PANTHER" id="PTHR43738:SF2">
    <property type="entry name" value="ABC TRANSPORTER PERMEASE"/>
    <property type="match status" value="1"/>
</dbReference>
<comment type="subcellular location">
    <subcellularLocation>
        <location evidence="1">Cell membrane</location>
        <topology evidence="1">Multi-pass membrane protein</topology>
    </subcellularLocation>
</comment>
<comment type="caution">
    <text evidence="8">The sequence shown here is derived from an EMBL/GenBank/DDBJ whole genome shotgun (WGS) entry which is preliminary data.</text>
</comment>
<dbReference type="AlphaFoldDB" id="A0ABD5NQX7"/>
<dbReference type="GeneID" id="73902612"/>
<dbReference type="GO" id="GO:0005886">
    <property type="term" value="C:plasma membrane"/>
    <property type="evidence" value="ECO:0007669"/>
    <property type="project" value="UniProtKB-SubCell"/>
</dbReference>
<feature type="transmembrane region" description="Helical" evidence="6">
    <location>
        <begin position="264"/>
        <end position="292"/>
    </location>
</feature>
<dbReference type="InterPro" id="IPR051125">
    <property type="entry name" value="ABC-4/HrtB_transporter"/>
</dbReference>
<evidence type="ECO:0000256" key="4">
    <source>
        <dbReference type="ARBA" id="ARBA00022989"/>
    </source>
</evidence>
<keyword evidence="5 6" id="KW-0472">Membrane</keyword>